<comment type="subcellular location">
    <subcellularLocation>
        <location evidence="1">Endomembrane system</location>
        <topology evidence="1">Multi-pass membrane protein</topology>
    </subcellularLocation>
    <subcellularLocation>
        <location evidence="3">Endoplasmic reticulum membrane</location>
    </subcellularLocation>
    <subcellularLocation>
        <location evidence="2">Nucleus envelope</location>
    </subcellularLocation>
</comment>
<keyword evidence="6" id="KW-0256">Endoplasmic reticulum</keyword>
<evidence type="ECO:0000256" key="5">
    <source>
        <dbReference type="ARBA" id="ARBA00022692"/>
    </source>
</evidence>
<evidence type="ECO:0000256" key="10">
    <source>
        <dbReference type="SAM" id="Phobius"/>
    </source>
</evidence>
<evidence type="ECO:0000256" key="9">
    <source>
        <dbReference type="ARBA" id="ARBA00023242"/>
    </source>
</evidence>
<gene>
    <name evidence="11" type="ORF">TAT_000169100</name>
    <name evidence="12" type="ORF">TAV_000169300</name>
</gene>
<organism evidence="11">
    <name type="scientific">Theileria annulata</name>
    <dbReference type="NCBI Taxonomy" id="5874"/>
    <lineage>
        <taxon>Eukaryota</taxon>
        <taxon>Sar</taxon>
        <taxon>Alveolata</taxon>
        <taxon>Apicomplexa</taxon>
        <taxon>Aconoidasida</taxon>
        <taxon>Piroplasmida</taxon>
        <taxon>Theileriidae</taxon>
        <taxon>Theileria</taxon>
    </lineage>
</organism>
<dbReference type="InterPro" id="IPR012430">
    <property type="entry name" value="TMEM43_fam"/>
</dbReference>
<protein>
    <submittedName>
        <fullName evidence="11">Uncharacterized protein</fullName>
    </submittedName>
</protein>
<dbReference type="VEuPathDB" id="PiroplasmaDB:TA13370"/>
<evidence type="ECO:0000256" key="7">
    <source>
        <dbReference type="ARBA" id="ARBA00022989"/>
    </source>
</evidence>
<evidence type="ECO:0000256" key="1">
    <source>
        <dbReference type="ARBA" id="ARBA00004127"/>
    </source>
</evidence>
<dbReference type="GO" id="GO:0005789">
    <property type="term" value="C:endoplasmic reticulum membrane"/>
    <property type="evidence" value="ECO:0007669"/>
    <property type="project" value="UniProtKB-SubCell"/>
</dbReference>
<dbReference type="EMBL" id="UIVT01000002">
    <property type="protein sequence ID" value="SVP90983.1"/>
    <property type="molecule type" value="Genomic_DNA"/>
</dbReference>
<reference evidence="11" key="1">
    <citation type="submission" date="2018-07" db="EMBL/GenBank/DDBJ databases">
        <authorList>
            <person name="Quirk P.G."/>
            <person name="Krulwich T.A."/>
        </authorList>
    </citation>
    <scope>NUCLEOTIDE SEQUENCE</scope>
    <source>
        <strain evidence="11">Anand</strain>
    </source>
</reference>
<dbReference type="GO" id="GO:0005637">
    <property type="term" value="C:nuclear inner membrane"/>
    <property type="evidence" value="ECO:0007669"/>
    <property type="project" value="TreeGrafter"/>
</dbReference>
<evidence type="ECO:0000313" key="12">
    <source>
        <dbReference type="EMBL" id="SVP91603.1"/>
    </source>
</evidence>
<keyword evidence="8 10" id="KW-0472">Membrane</keyword>
<evidence type="ECO:0000256" key="4">
    <source>
        <dbReference type="ARBA" id="ARBA00006627"/>
    </source>
</evidence>
<dbReference type="GO" id="GO:0006629">
    <property type="term" value="P:lipid metabolic process"/>
    <property type="evidence" value="ECO:0007669"/>
    <property type="project" value="TreeGrafter"/>
</dbReference>
<dbReference type="EMBL" id="UIVS01000002">
    <property type="protein sequence ID" value="SVP91603.1"/>
    <property type="molecule type" value="Genomic_DNA"/>
</dbReference>
<accession>A0A3B0MLI1</accession>
<evidence type="ECO:0000313" key="11">
    <source>
        <dbReference type="EMBL" id="SVP90983.1"/>
    </source>
</evidence>
<evidence type="ECO:0000256" key="8">
    <source>
        <dbReference type="ARBA" id="ARBA00023136"/>
    </source>
</evidence>
<keyword evidence="9" id="KW-0539">Nucleus</keyword>
<evidence type="ECO:0000256" key="3">
    <source>
        <dbReference type="ARBA" id="ARBA00004586"/>
    </source>
</evidence>
<evidence type="ECO:0000256" key="2">
    <source>
        <dbReference type="ARBA" id="ARBA00004259"/>
    </source>
</evidence>
<dbReference type="PANTHER" id="PTHR13416:SF2">
    <property type="entry name" value="TRANSMEMBRANE PROTEIN 43"/>
    <property type="match status" value="1"/>
</dbReference>
<dbReference type="PANTHER" id="PTHR13416">
    <property type="match status" value="1"/>
</dbReference>
<proteinExistence type="inferred from homology"/>
<name>A0A3B0MLI1_THEAN</name>
<comment type="similarity">
    <text evidence="4">Belongs to the TMEM43 family.</text>
</comment>
<evidence type="ECO:0000256" key="6">
    <source>
        <dbReference type="ARBA" id="ARBA00022824"/>
    </source>
</evidence>
<dbReference type="GO" id="GO:0071763">
    <property type="term" value="P:nuclear membrane organization"/>
    <property type="evidence" value="ECO:0007669"/>
    <property type="project" value="TreeGrafter"/>
</dbReference>
<keyword evidence="5 10" id="KW-0812">Transmembrane</keyword>
<feature type="transmembrane region" description="Helical" evidence="10">
    <location>
        <begin position="6"/>
        <end position="24"/>
    </location>
</feature>
<sequence>MMLLKILLQFLVFLIYMVFLFRYIKIARAGRKYLKDITAAPCVPDSKNNGKIVHINCRLDKSVVNYVGKEFWSNIYSHNGIFVETKVEIFQWVPRERMTGKFYSGEFVDHLLPSNIFYKNPNFIPNVGGSGRVYAKQIKIGGYIIGREWFVNLNNKSKLKVVDDEWYEPSSSVPPIEISNLNTQVFNDFLYTGDIINPKIGDIRISFYGSEDIEFSVIGRQTGTLLGEYQLKPVEFLNKKMVLVAGKFYDKQELQDYIFSQISRTNIEILRIVLILLLSALVYEEIKSEKVYLLKIN</sequence>
<dbReference type="AlphaFoldDB" id="A0A3B0MLI1"/>
<dbReference type="Pfam" id="PF07787">
    <property type="entry name" value="TMEM43"/>
    <property type="match status" value="1"/>
</dbReference>
<keyword evidence="7 10" id="KW-1133">Transmembrane helix</keyword>